<feature type="binding site" evidence="8">
    <location>
        <position position="134"/>
    </location>
    <ligand>
        <name>substrate</name>
    </ligand>
</feature>
<dbReference type="CDD" id="cd16010">
    <property type="entry name" value="iPGM"/>
    <property type="match status" value="1"/>
</dbReference>
<evidence type="ECO:0000256" key="3">
    <source>
        <dbReference type="ARBA" id="ARBA00008819"/>
    </source>
</evidence>
<evidence type="ECO:0000256" key="9">
    <source>
        <dbReference type="NCBIfam" id="TIGR01307"/>
    </source>
</evidence>
<evidence type="ECO:0000259" key="10">
    <source>
        <dbReference type="Pfam" id="PF01676"/>
    </source>
</evidence>
<dbReference type="PIRSF" id="PIRSF001492">
    <property type="entry name" value="IPGAM"/>
    <property type="match status" value="1"/>
</dbReference>
<keyword evidence="6 8" id="KW-0464">Manganese</keyword>
<comment type="cofactor">
    <cofactor evidence="8">
        <name>Mn(2+)</name>
        <dbReference type="ChEBI" id="CHEBI:29035"/>
    </cofactor>
    <text evidence="8">Binds 2 manganese ions per subunit.</text>
</comment>
<dbReference type="Proteomes" id="UP001060112">
    <property type="component" value="Chromosome"/>
</dbReference>
<feature type="binding site" evidence="8">
    <location>
        <position position="409"/>
    </location>
    <ligand>
        <name>Mn(2+)</name>
        <dbReference type="ChEBI" id="CHEBI:29035"/>
        <label>1</label>
    </ligand>
</feature>
<feature type="binding site" evidence="8">
    <location>
        <begin position="268"/>
        <end position="271"/>
    </location>
    <ligand>
        <name>substrate</name>
    </ligand>
</feature>
<feature type="active site" description="Phosphoserine intermediate" evidence="8">
    <location>
        <position position="73"/>
    </location>
</feature>
<accession>A0ABY5I1E9</accession>
<feature type="binding site" evidence="8">
    <location>
        <position position="468"/>
    </location>
    <ligand>
        <name>Mn(2+)</name>
        <dbReference type="ChEBI" id="CHEBI:29035"/>
        <label>1</label>
    </ligand>
</feature>
<evidence type="ECO:0000256" key="8">
    <source>
        <dbReference type="HAMAP-Rule" id="MF_01038"/>
    </source>
</evidence>
<dbReference type="Gene3D" id="3.40.720.10">
    <property type="entry name" value="Alkaline Phosphatase, subunit A"/>
    <property type="match status" value="1"/>
</dbReference>
<comment type="catalytic activity">
    <reaction evidence="1 8">
        <text>(2R)-2-phosphoglycerate = (2R)-3-phosphoglycerate</text>
        <dbReference type="Rhea" id="RHEA:15901"/>
        <dbReference type="ChEBI" id="CHEBI:58272"/>
        <dbReference type="ChEBI" id="CHEBI:58289"/>
        <dbReference type="EC" id="5.4.2.12"/>
    </reaction>
</comment>
<keyword evidence="7 8" id="KW-0413">Isomerase</keyword>
<evidence type="ECO:0000259" key="11">
    <source>
        <dbReference type="Pfam" id="PF06415"/>
    </source>
</evidence>
<dbReference type="InterPro" id="IPR036646">
    <property type="entry name" value="PGAM_B_sf"/>
</dbReference>
<evidence type="ECO:0000256" key="1">
    <source>
        <dbReference type="ARBA" id="ARBA00000370"/>
    </source>
</evidence>
<dbReference type="SUPFAM" id="SSF64158">
    <property type="entry name" value="2,3-Bisphosphoglycerate-independent phosphoglycerate mutase, substrate-binding domain"/>
    <property type="match status" value="1"/>
</dbReference>
<feature type="domain" description="BPG-independent PGAM N-terminal" evidence="11">
    <location>
        <begin position="93"/>
        <end position="305"/>
    </location>
</feature>
<comment type="pathway">
    <text evidence="2 8">Carbohydrate degradation; glycolysis; pyruvate from D-glyceraldehyde 3-phosphate: step 3/5.</text>
</comment>
<feature type="domain" description="Metalloenzyme" evidence="10">
    <location>
        <begin position="16"/>
        <end position="503"/>
    </location>
</feature>
<dbReference type="SUPFAM" id="SSF53649">
    <property type="entry name" value="Alkaline phosphatase-like"/>
    <property type="match status" value="1"/>
</dbReference>
<dbReference type="Pfam" id="PF01676">
    <property type="entry name" value="Metalloenzyme"/>
    <property type="match status" value="1"/>
</dbReference>
<keyword evidence="4 8" id="KW-0479">Metal-binding</keyword>
<dbReference type="GO" id="GO:0004619">
    <property type="term" value="F:phosphoglycerate mutase activity"/>
    <property type="evidence" value="ECO:0007669"/>
    <property type="project" value="UniProtKB-EC"/>
</dbReference>
<dbReference type="InterPro" id="IPR017850">
    <property type="entry name" value="Alkaline_phosphatase_core_sf"/>
</dbReference>
<feature type="binding site" evidence="8">
    <location>
        <begin position="164"/>
        <end position="165"/>
    </location>
    <ligand>
        <name>substrate</name>
    </ligand>
</feature>
<evidence type="ECO:0000256" key="6">
    <source>
        <dbReference type="ARBA" id="ARBA00023211"/>
    </source>
</evidence>
<feature type="binding site" evidence="8">
    <location>
        <position position="73"/>
    </location>
    <ligand>
        <name>Mn(2+)</name>
        <dbReference type="ChEBI" id="CHEBI:29035"/>
        <label>2</label>
    </ligand>
</feature>
<organism evidence="12 13">
    <name type="scientific">Allocoprobacillus halotolerans</name>
    <dbReference type="NCBI Taxonomy" id="2944914"/>
    <lineage>
        <taxon>Bacteria</taxon>
        <taxon>Bacillati</taxon>
        <taxon>Bacillota</taxon>
        <taxon>Erysipelotrichia</taxon>
        <taxon>Erysipelotrichales</taxon>
        <taxon>Erysipelotrichaceae</taxon>
        <taxon>Allocoprobacillus</taxon>
    </lineage>
</organism>
<comment type="similarity">
    <text evidence="3 8">Belongs to the BPG-independent phosphoglycerate mutase family.</text>
</comment>
<dbReference type="InterPro" id="IPR011258">
    <property type="entry name" value="BPG-indep_PGM_N"/>
</dbReference>
<feature type="binding site" evidence="8">
    <location>
        <position position="202"/>
    </location>
    <ligand>
        <name>substrate</name>
    </ligand>
</feature>
<sequence length="516" mass="57037">MYNERVWRYREYEKRPVVLCILDGYGLTDRIDGNAVKLANTPNLDDLMAMYPTTTLKACGNAVGLPEGQMGNSEVGHLNIGAGRIVYQSLTLINKAVEEGTFFTNEAFLKAIQYAKDNQSKLHIWGLLSNGGVHSSNEHIYALLKLAKDQGLDKVYVHAFLDGRDVAPDSGSDFVKELQDKMDEIGVGQIASISGRYYAMDRDKRMDRVELAYNALIGKSGETYSDPVQYVKDSYAKEVYDEFVIPGYNPDTHGAIEDNDSIIFANFRPDRAIQMSNVFTADVYDDFKPADKPQNIHFVCMMRYADTVNGDIAFHSLDLSNTLGDYLSAQGLKQLRIAETEKYAHVTFFMDGGVDKEIEGATRVLINSPKVATYDLQPEMSAYEVKDALIAELDKDIYDVVIVNFANCDMVGHTGIIPAAIKAVSVVDECVGEVYEKVLELGGTMLITADHGNSERLLDEEGNPFTAHTTNPVPLILTNTHLELKEGGKLGDLAPTILQLLGLPVPKEMTGESLLK</sequence>
<reference evidence="12" key="1">
    <citation type="submission" date="2022-07" db="EMBL/GenBank/DDBJ databases">
        <title>Faecal culturing of patients with breast cancer.</title>
        <authorList>
            <person name="Teng N.M.Y."/>
            <person name="Kiu R."/>
            <person name="Evans R."/>
            <person name="Baker D.J."/>
            <person name="Zenner C."/>
            <person name="Robinson S.D."/>
            <person name="Hall L.J."/>
        </authorList>
    </citation>
    <scope>NUCLEOTIDE SEQUENCE</scope>
    <source>
        <strain evidence="12">LH1062</strain>
    </source>
</reference>
<dbReference type="Gene3D" id="3.40.1450.10">
    <property type="entry name" value="BPG-independent phosphoglycerate mutase, domain B"/>
    <property type="match status" value="1"/>
</dbReference>
<dbReference type="HAMAP" id="MF_01038">
    <property type="entry name" value="GpmI"/>
    <property type="match status" value="1"/>
</dbReference>
<feature type="binding site" evidence="8">
    <location>
        <position position="413"/>
    </location>
    <ligand>
        <name>Mn(2+)</name>
        <dbReference type="ChEBI" id="CHEBI:29035"/>
        <label>1</label>
    </ligand>
</feature>
<evidence type="ECO:0000256" key="5">
    <source>
        <dbReference type="ARBA" id="ARBA00023152"/>
    </source>
</evidence>
<dbReference type="InterPro" id="IPR005995">
    <property type="entry name" value="Pgm_bpd_ind"/>
</dbReference>
<feature type="binding site" evidence="8">
    <location>
        <position position="196"/>
    </location>
    <ligand>
        <name>substrate</name>
    </ligand>
</feature>
<dbReference type="NCBIfam" id="TIGR01307">
    <property type="entry name" value="pgm_bpd_ind"/>
    <property type="match status" value="1"/>
</dbReference>
<dbReference type="EMBL" id="CP101620">
    <property type="protein sequence ID" value="UTY37830.1"/>
    <property type="molecule type" value="Genomic_DNA"/>
</dbReference>
<dbReference type="InterPro" id="IPR006124">
    <property type="entry name" value="Metalloenzyme"/>
</dbReference>
<dbReference type="PANTHER" id="PTHR31637:SF0">
    <property type="entry name" value="2,3-BISPHOSPHOGLYCERATE-INDEPENDENT PHOSPHOGLYCERATE MUTASE"/>
    <property type="match status" value="1"/>
</dbReference>
<keyword evidence="13" id="KW-1185">Reference proteome</keyword>
<protein>
    <recommendedName>
        <fullName evidence="8 9">2,3-bisphosphoglycerate-independent phosphoglycerate mutase</fullName>
        <shortName evidence="8">BPG-independent PGAM</shortName>
        <shortName evidence="8">Phosphoglyceromutase</shortName>
        <shortName evidence="8">iPGM</shortName>
        <ecNumber evidence="8 9">5.4.2.12</ecNumber>
    </recommendedName>
</protein>
<dbReference type="RefSeq" id="WP_290137749.1">
    <property type="nucleotide sequence ID" value="NZ_CP101620.1"/>
</dbReference>
<evidence type="ECO:0000256" key="2">
    <source>
        <dbReference type="ARBA" id="ARBA00004798"/>
    </source>
</evidence>
<evidence type="ECO:0000256" key="7">
    <source>
        <dbReference type="ARBA" id="ARBA00023235"/>
    </source>
</evidence>
<proteinExistence type="inferred from homology"/>
<comment type="subunit">
    <text evidence="8">Monomer.</text>
</comment>
<feature type="binding site" evidence="8">
    <location>
        <position position="450"/>
    </location>
    <ligand>
        <name>Mn(2+)</name>
        <dbReference type="ChEBI" id="CHEBI:29035"/>
        <label>2</label>
    </ligand>
</feature>
<dbReference type="EC" id="5.4.2.12" evidence="8 9"/>
<dbReference type="PANTHER" id="PTHR31637">
    <property type="entry name" value="2,3-BISPHOSPHOGLYCERATE-INDEPENDENT PHOSPHOGLYCERATE MUTASE"/>
    <property type="match status" value="1"/>
</dbReference>
<feature type="binding site" evidence="8">
    <location>
        <position position="342"/>
    </location>
    <ligand>
        <name>substrate</name>
    </ligand>
</feature>
<comment type="function">
    <text evidence="8">Catalyzes the interconversion of 2-phosphoglycerate and 3-phosphoglycerate.</text>
</comment>
<feature type="binding site" evidence="8">
    <location>
        <position position="23"/>
    </location>
    <ligand>
        <name>Mn(2+)</name>
        <dbReference type="ChEBI" id="CHEBI:29035"/>
        <label>2</label>
    </ligand>
</feature>
<feature type="binding site" evidence="8">
    <location>
        <position position="451"/>
    </location>
    <ligand>
        <name>Mn(2+)</name>
        <dbReference type="ChEBI" id="CHEBI:29035"/>
        <label>2</label>
    </ligand>
</feature>
<evidence type="ECO:0000313" key="12">
    <source>
        <dbReference type="EMBL" id="UTY37830.1"/>
    </source>
</evidence>
<gene>
    <name evidence="8 12" type="primary">gpmI</name>
    <name evidence="12" type="ORF">NMU03_08820</name>
</gene>
<keyword evidence="5 8" id="KW-0324">Glycolysis</keyword>
<dbReference type="Pfam" id="PF06415">
    <property type="entry name" value="iPGM_N"/>
    <property type="match status" value="1"/>
</dbReference>
<name>A0ABY5I1E9_9FIRM</name>
<evidence type="ECO:0000313" key="13">
    <source>
        <dbReference type="Proteomes" id="UP001060112"/>
    </source>
</evidence>
<evidence type="ECO:0000256" key="4">
    <source>
        <dbReference type="ARBA" id="ARBA00022723"/>
    </source>
</evidence>